<dbReference type="SMART" id="SM00893">
    <property type="entry name" value="ETF"/>
    <property type="match status" value="1"/>
</dbReference>
<keyword evidence="4" id="KW-1185">Reference proteome</keyword>
<dbReference type="InterPro" id="IPR033948">
    <property type="entry name" value="ETF_beta_N"/>
</dbReference>
<dbReference type="InterPro" id="IPR014729">
    <property type="entry name" value="Rossmann-like_a/b/a_fold"/>
</dbReference>
<evidence type="ECO:0000313" key="4">
    <source>
        <dbReference type="Proteomes" id="UP000531594"/>
    </source>
</evidence>
<dbReference type="PANTHER" id="PTHR21294">
    <property type="entry name" value="ELECTRON TRANSFER FLAVOPROTEIN BETA-SUBUNIT"/>
    <property type="match status" value="1"/>
</dbReference>
<dbReference type="InterPro" id="IPR012255">
    <property type="entry name" value="ETF_b"/>
</dbReference>
<reference evidence="3 4" key="1">
    <citation type="submission" date="2020-08" db="EMBL/GenBank/DDBJ databases">
        <title>Genomic Encyclopedia of Type Strains, Phase IV (KMG-IV): sequencing the most valuable type-strain genomes for metagenomic binning, comparative biology and taxonomic classification.</title>
        <authorList>
            <person name="Goeker M."/>
        </authorList>
    </citation>
    <scope>NUCLEOTIDE SEQUENCE [LARGE SCALE GENOMIC DNA]</scope>
    <source>
        <strain evidence="3 4">DSM 5391</strain>
    </source>
</reference>
<evidence type="ECO:0000256" key="1">
    <source>
        <dbReference type="ARBA" id="ARBA00042002"/>
    </source>
</evidence>
<evidence type="ECO:0000259" key="2">
    <source>
        <dbReference type="SMART" id="SM00893"/>
    </source>
</evidence>
<dbReference type="PANTHER" id="PTHR21294:SF17">
    <property type="entry name" value="PROTEIN FIXA"/>
    <property type="match status" value="1"/>
</dbReference>
<dbReference type="SUPFAM" id="SSF52402">
    <property type="entry name" value="Adenine nucleotide alpha hydrolases-like"/>
    <property type="match status" value="1"/>
</dbReference>
<gene>
    <name evidence="3" type="ORF">HNR53_003535</name>
</gene>
<dbReference type="InterPro" id="IPR014730">
    <property type="entry name" value="ETF_a/b_N"/>
</dbReference>
<protein>
    <recommendedName>
        <fullName evidence="1">Electron transfer flavoprotein small subunit</fullName>
    </recommendedName>
</protein>
<proteinExistence type="predicted"/>
<comment type="caution">
    <text evidence="3">The sequence shown here is derived from an EMBL/GenBank/DDBJ whole genome shotgun (WGS) entry which is preliminary data.</text>
</comment>
<dbReference type="Pfam" id="PF01012">
    <property type="entry name" value="ETF"/>
    <property type="match status" value="1"/>
</dbReference>
<organism evidence="3 4">
    <name type="scientific">Bacillus benzoevorans</name>
    <dbReference type="NCBI Taxonomy" id="1456"/>
    <lineage>
        <taxon>Bacteria</taxon>
        <taxon>Bacillati</taxon>
        <taxon>Bacillota</taxon>
        <taxon>Bacilli</taxon>
        <taxon>Bacillales</taxon>
        <taxon>Bacillaceae</taxon>
        <taxon>Bacillus</taxon>
    </lineage>
</organism>
<accession>A0A7X0HWE7</accession>
<dbReference type="RefSeq" id="WP_184528270.1">
    <property type="nucleotide sequence ID" value="NZ_JACHGK010000014.1"/>
</dbReference>
<name>A0A7X0HWE7_9BACI</name>
<dbReference type="CDD" id="cd01714">
    <property type="entry name" value="ETF_beta"/>
    <property type="match status" value="1"/>
</dbReference>
<dbReference type="GO" id="GO:0009055">
    <property type="term" value="F:electron transfer activity"/>
    <property type="evidence" value="ECO:0007669"/>
    <property type="project" value="InterPro"/>
</dbReference>
<dbReference type="Gene3D" id="3.40.50.620">
    <property type="entry name" value="HUPs"/>
    <property type="match status" value="1"/>
</dbReference>
<dbReference type="EMBL" id="JACHGK010000014">
    <property type="protein sequence ID" value="MBB6446870.1"/>
    <property type="molecule type" value="Genomic_DNA"/>
</dbReference>
<evidence type="ECO:0000313" key="3">
    <source>
        <dbReference type="EMBL" id="MBB6446870.1"/>
    </source>
</evidence>
<sequence>MKIVVCIKQVPDTVDVKINPKTNNIDRDGVKSVINPFDLNAIEEALRLKETYGGEVAVVTMGPPQGRKALKKALAMGCDHGYLISDRALGGADTLATGYPLAKAIEKIGNVDLIFCGRQAVDADTGQTGPIVAEFLDIPQVTFASEIKMDGDHAIVTRLLERSTQKVKVKLPALITTTKELNEPRFATAMSIMQSAKKEITVWNSQDIECDPNRIGLKGSPSRVLSIFPPQHKTGNTVYLEGSTEEIAQQIMNVLEEHKAI</sequence>
<dbReference type="Proteomes" id="UP000531594">
    <property type="component" value="Unassembled WGS sequence"/>
</dbReference>
<dbReference type="AlphaFoldDB" id="A0A7X0HWE7"/>
<feature type="domain" description="Electron transfer flavoprotein alpha/beta-subunit N-terminal" evidence="2">
    <location>
        <begin position="22"/>
        <end position="212"/>
    </location>
</feature>
<dbReference type="PIRSF" id="PIRSF000090">
    <property type="entry name" value="Beta-ETF"/>
    <property type="match status" value="1"/>
</dbReference>